<organism evidence="2">
    <name type="scientific">Theileria annulata</name>
    <dbReference type="NCBI Taxonomy" id="5874"/>
    <lineage>
        <taxon>Eukaryota</taxon>
        <taxon>Sar</taxon>
        <taxon>Alveolata</taxon>
        <taxon>Apicomplexa</taxon>
        <taxon>Aconoidasida</taxon>
        <taxon>Piroplasmida</taxon>
        <taxon>Theileriidae</taxon>
        <taxon>Theileria</taxon>
    </lineage>
</organism>
<dbReference type="SUPFAM" id="SSF81698">
    <property type="entry name" value="FF domain"/>
    <property type="match status" value="2"/>
</dbReference>
<proteinExistence type="predicted"/>
<dbReference type="GO" id="GO:0005685">
    <property type="term" value="C:U1 snRNP"/>
    <property type="evidence" value="ECO:0007669"/>
    <property type="project" value="TreeGrafter"/>
</dbReference>
<dbReference type="Gene3D" id="2.20.70.10">
    <property type="match status" value="2"/>
</dbReference>
<dbReference type="Pfam" id="PF00397">
    <property type="entry name" value="WW"/>
    <property type="match status" value="2"/>
</dbReference>
<dbReference type="EMBL" id="UIVT01000002">
    <property type="protein sequence ID" value="SVP90626.1"/>
    <property type="molecule type" value="Genomic_DNA"/>
</dbReference>
<dbReference type="PROSITE" id="PS50020">
    <property type="entry name" value="WW_DOMAIN_2"/>
    <property type="match status" value="2"/>
</dbReference>
<dbReference type="Pfam" id="PF01846">
    <property type="entry name" value="FF"/>
    <property type="match status" value="1"/>
</dbReference>
<dbReference type="SUPFAM" id="SSF51045">
    <property type="entry name" value="WW domain"/>
    <property type="match status" value="2"/>
</dbReference>
<dbReference type="AlphaFoldDB" id="A0A3B0N6L4"/>
<dbReference type="GO" id="GO:0045292">
    <property type="term" value="P:mRNA cis splicing, via spliceosome"/>
    <property type="evidence" value="ECO:0007669"/>
    <property type="project" value="InterPro"/>
</dbReference>
<evidence type="ECO:0000313" key="3">
    <source>
        <dbReference type="EMBL" id="SVP91144.1"/>
    </source>
</evidence>
<dbReference type="PANTHER" id="PTHR11864">
    <property type="entry name" value="PRE-MRNA-PROCESSING PROTEIN PRP40"/>
    <property type="match status" value="1"/>
</dbReference>
<dbReference type="InterPro" id="IPR002713">
    <property type="entry name" value="FF_domain"/>
</dbReference>
<dbReference type="Gene3D" id="1.10.10.440">
    <property type="entry name" value="FF domain"/>
    <property type="match status" value="1"/>
</dbReference>
<dbReference type="InterPro" id="IPR036517">
    <property type="entry name" value="FF_domain_sf"/>
</dbReference>
<evidence type="ECO:0000259" key="1">
    <source>
        <dbReference type="PROSITE" id="PS50020"/>
    </source>
</evidence>
<dbReference type="GO" id="GO:0003723">
    <property type="term" value="F:RNA binding"/>
    <property type="evidence" value="ECO:0007669"/>
    <property type="project" value="TreeGrafter"/>
</dbReference>
<accession>A0A3B0N6L4</accession>
<dbReference type="InterPro" id="IPR039726">
    <property type="entry name" value="Prp40-like"/>
</dbReference>
<dbReference type="PANTHER" id="PTHR11864:SF0">
    <property type="entry name" value="PRP40 PRE-MRNA PROCESSING FACTOR 40 HOMOLOG A (YEAST)"/>
    <property type="match status" value="1"/>
</dbReference>
<dbReference type="CDD" id="cd00201">
    <property type="entry name" value="WW"/>
    <property type="match status" value="2"/>
</dbReference>
<dbReference type="SMART" id="SM00456">
    <property type="entry name" value="WW"/>
    <property type="match status" value="2"/>
</dbReference>
<reference evidence="2" key="1">
    <citation type="submission" date="2018-07" db="EMBL/GenBank/DDBJ databases">
        <authorList>
            <person name="Quirk P.G."/>
            <person name="Krulwich T.A."/>
        </authorList>
    </citation>
    <scope>NUCLEOTIDE SEQUENCE</scope>
    <source>
        <strain evidence="2">Anand</strain>
    </source>
</reference>
<dbReference type="PROSITE" id="PS01159">
    <property type="entry name" value="WW_DOMAIN_1"/>
    <property type="match status" value="1"/>
</dbReference>
<dbReference type="GO" id="GO:0071004">
    <property type="term" value="C:U2-type prespliceosome"/>
    <property type="evidence" value="ECO:0007669"/>
    <property type="project" value="TreeGrafter"/>
</dbReference>
<gene>
    <name evidence="2" type="ORF">TAT_000133600</name>
    <name evidence="3" type="ORF">TAV_000133700</name>
</gene>
<feature type="domain" description="WW" evidence="1">
    <location>
        <begin position="43"/>
        <end position="76"/>
    </location>
</feature>
<dbReference type="InterPro" id="IPR001202">
    <property type="entry name" value="WW_dom"/>
</dbReference>
<dbReference type="SMART" id="SM00441">
    <property type="entry name" value="FF"/>
    <property type="match status" value="1"/>
</dbReference>
<dbReference type="InterPro" id="IPR036020">
    <property type="entry name" value="WW_dom_sf"/>
</dbReference>
<name>A0A3B0N6L4_THEAN</name>
<protein>
    <submittedName>
        <fullName evidence="2">WW domain/FF domain containing protein, putative</fullName>
    </submittedName>
</protein>
<evidence type="ECO:0000313" key="2">
    <source>
        <dbReference type="EMBL" id="SVP90626.1"/>
    </source>
</evidence>
<sequence length="364" mass="43185">MISKSLWTEHISKDGRKYYYNQKTKKSQWEKPNELKTEKELIIEAKTKWRTFATAEGKVFYYNSETKESVWEVPEEVKNLLGEDNLLDTVQDNTKAAFLTFLEGFNFTQKTTWENALKLLEADPKWPVFSILSKGDKKQLFSEFCSQIHRRKQEEQRKKKGMLEEVMTRELLAWDELSYSTVYADIAKHFHTAEWWDWGDELTRDSIFQEFMEREEVRLKKKRKESKIAAMDTLIDLMTKDYSQELTPWETAKAKYLGFQGLYNIDVLNSHKYVFKEVFVEKFKEAQRTSFRLQRKIRQRFLTFLQMMVEKGEINENTKFSDFISNHSTEAVYVDLVGQPGSTPIDLFTEIQQSLESRRGSVES</sequence>
<dbReference type="EMBL" id="UIVS01000002">
    <property type="protein sequence ID" value="SVP91144.1"/>
    <property type="molecule type" value="Genomic_DNA"/>
</dbReference>
<dbReference type="VEuPathDB" id="PiroplasmaDB:TA15370"/>
<feature type="domain" description="WW" evidence="1">
    <location>
        <begin position="7"/>
        <end position="34"/>
    </location>
</feature>